<dbReference type="Gene3D" id="2.60.120.620">
    <property type="entry name" value="q2cbj1_9rhob like domain"/>
    <property type="match status" value="1"/>
</dbReference>
<accession>A0ABV2RUJ6</accession>
<gene>
    <name evidence="1" type="ORF">ABIF63_004101</name>
</gene>
<keyword evidence="2" id="KW-1185">Reference proteome</keyword>
<name>A0ABV2RUJ6_BRAJP</name>
<evidence type="ECO:0000313" key="2">
    <source>
        <dbReference type="Proteomes" id="UP001549291"/>
    </source>
</evidence>
<proteinExistence type="predicted"/>
<evidence type="ECO:0000313" key="1">
    <source>
        <dbReference type="EMBL" id="MET4719995.1"/>
    </source>
</evidence>
<dbReference type="Proteomes" id="UP001549291">
    <property type="component" value="Unassembled WGS sequence"/>
</dbReference>
<dbReference type="EMBL" id="JBEPTQ010000002">
    <property type="protein sequence ID" value="MET4719995.1"/>
    <property type="molecule type" value="Genomic_DNA"/>
</dbReference>
<reference evidence="1 2" key="1">
    <citation type="submission" date="2024-06" db="EMBL/GenBank/DDBJ databases">
        <title>Genomic Encyclopedia of Type Strains, Phase V (KMG-V): Genome sequencing to study the core and pangenomes of soil and plant-associated prokaryotes.</title>
        <authorList>
            <person name="Whitman W."/>
        </authorList>
    </citation>
    <scope>NUCLEOTIDE SEQUENCE [LARGE SCALE GENOMIC DNA]</scope>
    <source>
        <strain evidence="1 2">USDA 160</strain>
    </source>
</reference>
<comment type="caution">
    <text evidence="1">The sequence shown here is derived from an EMBL/GenBank/DDBJ whole genome shotgun (WGS) entry which is preliminary data.</text>
</comment>
<protein>
    <recommendedName>
        <fullName evidence="3">Phytanoyl-CoA dioxygenase</fullName>
    </recommendedName>
</protein>
<evidence type="ECO:0008006" key="3">
    <source>
        <dbReference type="Google" id="ProtNLM"/>
    </source>
</evidence>
<organism evidence="1 2">
    <name type="scientific">Bradyrhizobium japonicum</name>
    <dbReference type="NCBI Taxonomy" id="375"/>
    <lineage>
        <taxon>Bacteria</taxon>
        <taxon>Pseudomonadati</taxon>
        <taxon>Pseudomonadota</taxon>
        <taxon>Alphaproteobacteria</taxon>
        <taxon>Hyphomicrobiales</taxon>
        <taxon>Nitrobacteraceae</taxon>
        <taxon>Bradyrhizobium</taxon>
    </lineage>
</organism>
<dbReference type="SUPFAM" id="SSF51197">
    <property type="entry name" value="Clavaminate synthase-like"/>
    <property type="match status" value="1"/>
</dbReference>
<dbReference type="RefSeq" id="WP_248878879.1">
    <property type="nucleotide sequence ID" value="NZ_CP081350.1"/>
</dbReference>
<sequence>MGIKSAISNRAKFLYDPRYRHMYLQRRVVGLKERNAAADRIVAQLPSYVNLPQASDTFERLSVDGYAMLPDLISPQQVSDIRQYFQACLAFDPYRPDLGKFNAPDGVPKGTHVAHFDHLDVVSCPHVLAVANNPIVLSAVADVLGAKPTISLMAAWWSVTHGERAQEAELYHRDVDDYRFVKLFVYLTDVDDESGPHAFVRGTHNIDKLTNIRRLSEEEVALEFGRENMLSFSGPAGTAFLENTYGIHRGVPPKTRTRLLFQVLYSLVEYVGGPKRPVAKFTPAQNGVALDRYVNRVYLR</sequence>
<dbReference type="InterPro" id="IPR008775">
    <property type="entry name" value="Phytyl_CoA_dOase-like"/>
</dbReference>
<dbReference type="Pfam" id="PF05721">
    <property type="entry name" value="PhyH"/>
    <property type="match status" value="1"/>
</dbReference>